<feature type="region of interest" description="Disordered" evidence="1">
    <location>
        <begin position="1"/>
        <end position="21"/>
    </location>
</feature>
<keyword evidence="4" id="KW-1185">Reference proteome</keyword>
<comment type="caution">
    <text evidence="3">The sequence shown here is derived from an EMBL/GenBank/DDBJ whole genome shotgun (WGS) entry which is preliminary data.</text>
</comment>
<evidence type="ECO:0000313" key="4">
    <source>
        <dbReference type="Proteomes" id="UP001596074"/>
    </source>
</evidence>
<accession>A0ABW1A585</accession>
<dbReference type="InterPro" id="IPR027939">
    <property type="entry name" value="NMT1/THI5"/>
</dbReference>
<dbReference type="Pfam" id="PF09084">
    <property type="entry name" value="NMT1"/>
    <property type="match status" value="1"/>
</dbReference>
<dbReference type="RefSeq" id="WP_378286049.1">
    <property type="nucleotide sequence ID" value="NZ_JBHSON010000052.1"/>
</dbReference>
<dbReference type="PANTHER" id="PTHR31528:SF15">
    <property type="entry name" value="RIBOFLAVIN-BINDING PROTEIN RIBY"/>
    <property type="match status" value="1"/>
</dbReference>
<evidence type="ECO:0000259" key="2">
    <source>
        <dbReference type="Pfam" id="PF09084"/>
    </source>
</evidence>
<reference evidence="4" key="1">
    <citation type="journal article" date="2019" name="Int. J. Syst. Evol. Microbiol.">
        <title>The Global Catalogue of Microorganisms (GCM) 10K type strain sequencing project: providing services to taxonomists for standard genome sequencing and annotation.</title>
        <authorList>
            <consortium name="The Broad Institute Genomics Platform"/>
            <consortium name="The Broad Institute Genome Sequencing Center for Infectious Disease"/>
            <person name="Wu L."/>
            <person name="Ma J."/>
        </authorList>
    </citation>
    <scope>NUCLEOTIDE SEQUENCE [LARGE SCALE GENOMIC DNA]</scope>
    <source>
        <strain evidence="4">KCTC 42087</strain>
    </source>
</reference>
<evidence type="ECO:0000256" key="1">
    <source>
        <dbReference type="SAM" id="MobiDB-lite"/>
    </source>
</evidence>
<organism evidence="3 4">
    <name type="scientific">Actinomadura rugatobispora</name>
    <dbReference type="NCBI Taxonomy" id="1994"/>
    <lineage>
        <taxon>Bacteria</taxon>
        <taxon>Bacillati</taxon>
        <taxon>Actinomycetota</taxon>
        <taxon>Actinomycetes</taxon>
        <taxon>Streptosporangiales</taxon>
        <taxon>Thermomonosporaceae</taxon>
        <taxon>Actinomadura</taxon>
    </lineage>
</organism>
<gene>
    <name evidence="3" type="ORF">ACFPZN_32200</name>
</gene>
<dbReference type="PANTHER" id="PTHR31528">
    <property type="entry name" value="4-AMINO-5-HYDROXYMETHYL-2-METHYLPYRIMIDINE PHOSPHATE SYNTHASE THI11-RELATED"/>
    <property type="match status" value="1"/>
</dbReference>
<name>A0ABW1A585_9ACTN</name>
<proteinExistence type="predicted"/>
<dbReference type="Proteomes" id="UP001596074">
    <property type="component" value="Unassembled WGS sequence"/>
</dbReference>
<protein>
    <submittedName>
        <fullName evidence="3">ABC transporter substrate-binding protein</fullName>
    </submittedName>
</protein>
<dbReference type="SUPFAM" id="SSF53850">
    <property type="entry name" value="Periplasmic binding protein-like II"/>
    <property type="match status" value="1"/>
</dbReference>
<feature type="compositionally biased region" description="Basic residues" evidence="1">
    <location>
        <begin position="10"/>
        <end position="20"/>
    </location>
</feature>
<dbReference type="EMBL" id="JBHSON010000052">
    <property type="protein sequence ID" value="MFC5750311.1"/>
    <property type="molecule type" value="Genomic_DNA"/>
</dbReference>
<evidence type="ECO:0000313" key="3">
    <source>
        <dbReference type="EMBL" id="MFC5750311.1"/>
    </source>
</evidence>
<dbReference type="Gene3D" id="3.40.190.10">
    <property type="entry name" value="Periplasmic binding protein-like II"/>
    <property type="match status" value="2"/>
</dbReference>
<dbReference type="InterPro" id="IPR015168">
    <property type="entry name" value="SsuA/THI5"/>
</dbReference>
<sequence>MHTPVATLRTRSRRRSRRSRSLAGAAVATAAALALTACGGSGETKDSSGRVKLDVRTDVFYTGAVLPLVAGVDQGIYEKHGLNVTLNPGKGSATTLQTVANGSDDLGYADAGALVQAAGKNMPVQMVAGMVQRSPLAIFAKKDSGIRTAKDLAGKTAGFTAGSAPETVFPAFAKATGLDPDSVKLNKVDVPTRDSLFVQGTAQFTFGLLNVTEPNMKEKCKCDLVALGYADAGLDVLSSGIVTSDKFAEENPDAVRKFLAATAEAVQATNQNLDGAVASFFKVATTSTLSKEVVKQQWQSSAGLLTTDRTKGQPFGCTAEADWKSTIQVMEQYGGVEKGKLSPADVASNAHLAGCADGLGKK</sequence>
<feature type="domain" description="SsuA/THI5-like" evidence="2">
    <location>
        <begin position="66"/>
        <end position="272"/>
    </location>
</feature>